<dbReference type="Proteomes" id="UP001218638">
    <property type="component" value="Chromosome"/>
</dbReference>
<keyword evidence="3" id="KW-1185">Reference proteome</keyword>
<evidence type="ECO:0000313" key="2">
    <source>
        <dbReference type="EMBL" id="WED65532.1"/>
    </source>
</evidence>
<dbReference type="EMBL" id="CP119075">
    <property type="protein sequence ID" value="WED65532.1"/>
    <property type="molecule type" value="Genomic_DNA"/>
</dbReference>
<name>A0AAE9ZWP0_9BACT</name>
<evidence type="ECO:0000256" key="1">
    <source>
        <dbReference type="SAM" id="SignalP"/>
    </source>
</evidence>
<proteinExistence type="predicted"/>
<feature type="signal peptide" evidence="1">
    <location>
        <begin position="1"/>
        <end position="24"/>
    </location>
</feature>
<dbReference type="RefSeq" id="WP_330928738.1">
    <property type="nucleotide sequence ID" value="NZ_CP119075.1"/>
</dbReference>
<reference evidence="2" key="1">
    <citation type="submission" date="2023-03" db="EMBL/GenBank/DDBJ databases">
        <title>Lomoglobus Profundus gen. nov., sp. nov., a novel member of the phylum Verrucomicrobia, isolated from deep-marine sediment of South China Sea.</title>
        <authorList>
            <person name="Ahmad T."/>
            <person name="Ishaq S.E."/>
            <person name="Wang F."/>
        </authorList>
    </citation>
    <scope>NUCLEOTIDE SEQUENCE</scope>
    <source>
        <strain evidence="2">LMO-M01</strain>
    </source>
</reference>
<dbReference type="KEGG" id="slom:PXH66_01545"/>
<protein>
    <submittedName>
        <fullName evidence="2">Uncharacterized protein</fullName>
    </submittedName>
</protein>
<feature type="chain" id="PRO_5042137927" evidence="1">
    <location>
        <begin position="25"/>
        <end position="126"/>
    </location>
</feature>
<evidence type="ECO:0000313" key="3">
    <source>
        <dbReference type="Proteomes" id="UP001218638"/>
    </source>
</evidence>
<dbReference type="AlphaFoldDB" id="A0AAE9ZWP0"/>
<gene>
    <name evidence="2" type="ORF">PXH66_01545</name>
</gene>
<sequence>MLLLRRTTTLIAMGLLTGTPVVLASGTYPPAPPRLRSDVTQSIDSVAYNLGKSIYTGRASIKSTPSPDSTRISHTRERLESVVGHIPERAQSQLDVPALARDLNQESVDALLYYLRLRFRVTEGKA</sequence>
<keyword evidence="1" id="KW-0732">Signal</keyword>
<organism evidence="2 3">
    <name type="scientific">Synoicihabitans lomoniglobus</name>
    <dbReference type="NCBI Taxonomy" id="2909285"/>
    <lineage>
        <taxon>Bacteria</taxon>
        <taxon>Pseudomonadati</taxon>
        <taxon>Verrucomicrobiota</taxon>
        <taxon>Opitutia</taxon>
        <taxon>Opitutales</taxon>
        <taxon>Opitutaceae</taxon>
        <taxon>Synoicihabitans</taxon>
    </lineage>
</organism>
<accession>A0AAE9ZWP0</accession>